<accession>A0A3N6LI71</accession>
<feature type="region of interest" description="Disordered" evidence="1">
    <location>
        <begin position="250"/>
        <end position="270"/>
    </location>
</feature>
<name>A0A3N6LI71_9EURY</name>
<reference evidence="2 3" key="1">
    <citation type="submission" date="2018-10" db="EMBL/GenBank/DDBJ databases">
        <title>Natrarchaeobius chitinivorans gen. nov., sp. nov., and Natrarchaeobius haloalkaliphilus sp. nov., alkaliphilic, chitin-utilizing haloarchaea from hypersaline alkaline lakes.</title>
        <authorList>
            <person name="Sorokin D.Y."/>
            <person name="Elcheninov A.G."/>
            <person name="Kostrikina N.A."/>
            <person name="Bale N.J."/>
            <person name="Sinninghe Damste J.S."/>
            <person name="Khijniak T.V."/>
            <person name="Kublanov I.V."/>
            <person name="Toshchakov S.V."/>
        </authorList>
    </citation>
    <scope>NUCLEOTIDE SEQUENCE [LARGE SCALE GENOMIC DNA]</scope>
    <source>
        <strain evidence="2 3">AArcht-Sl</strain>
    </source>
</reference>
<feature type="compositionally biased region" description="Low complexity" evidence="1">
    <location>
        <begin position="251"/>
        <end position="270"/>
    </location>
</feature>
<dbReference type="PANTHER" id="PTHR20275:SF0">
    <property type="entry name" value="NAD KINASE"/>
    <property type="match status" value="1"/>
</dbReference>
<dbReference type="InterPro" id="IPR017437">
    <property type="entry name" value="ATP-NAD_kinase_PpnK-typ_C"/>
</dbReference>
<dbReference type="AlphaFoldDB" id="A0A3N6LI71"/>
<dbReference type="EMBL" id="REFY01000006">
    <property type="protein sequence ID" value="RQG87004.1"/>
    <property type="molecule type" value="Genomic_DNA"/>
</dbReference>
<organism evidence="2 3">
    <name type="scientific">Natrarchaeobius halalkaliphilus</name>
    <dbReference type="NCBI Taxonomy" id="1679091"/>
    <lineage>
        <taxon>Archaea</taxon>
        <taxon>Methanobacteriati</taxon>
        <taxon>Methanobacteriota</taxon>
        <taxon>Stenosarchaea group</taxon>
        <taxon>Halobacteria</taxon>
        <taxon>Halobacteriales</taxon>
        <taxon>Natrialbaceae</taxon>
        <taxon>Natrarchaeobius</taxon>
    </lineage>
</organism>
<dbReference type="PANTHER" id="PTHR20275">
    <property type="entry name" value="NAD KINASE"/>
    <property type="match status" value="1"/>
</dbReference>
<dbReference type="GO" id="GO:0019674">
    <property type="term" value="P:NAD+ metabolic process"/>
    <property type="evidence" value="ECO:0007669"/>
    <property type="project" value="InterPro"/>
</dbReference>
<dbReference type="Gene3D" id="2.60.200.30">
    <property type="entry name" value="Probable inorganic polyphosphate/atp-NAD kinase, domain 2"/>
    <property type="match status" value="1"/>
</dbReference>
<evidence type="ECO:0000313" key="2">
    <source>
        <dbReference type="EMBL" id="RQG87004.1"/>
    </source>
</evidence>
<proteinExistence type="predicted"/>
<dbReference type="OrthoDB" id="170401at2157"/>
<evidence type="ECO:0000256" key="1">
    <source>
        <dbReference type="SAM" id="MobiDB-lite"/>
    </source>
</evidence>
<gene>
    <name evidence="2" type="ORF">EA462_15275</name>
</gene>
<evidence type="ECO:0000313" key="3">
    <source>
        <dbReference type="Proteomes" id="UP000273828"/>
    </source>
</evidence>
<protein>
    <submittedName>
        <fullName evidence="2">NAD(+)/NADH kinase</fullName>
    </submittedName>
</protein>
<dbReference type="SUPFAM" id="SSF111331">
    <property type="entry name" value="NAD kinase/diacylglycerol kinase-like"/>
    <property type="match status" value="1"/>
</dbReference>
<dbReference type="GO" id="GO:0003951">
    <property type="term" value="F:NAD+ kinase activity"/>
    <property type="evidence" value="ECO:0007669"/>
    <property type="project" value="InterPro"/>
</dbReference>
<dbReference type="RefSeq" id="WP_124179409.1">
    <property type="nucleotide sequence ID" value="NZ_REFY01000006.1"/>
</dbReference>
<comment type="caution">
    <text evidence="2">The sequence shown here is derived from an EMBL/GenBank/DDBJ whole genome shotgun (WGS) entry which is preliminary data.</text>
</comment>
<dbReference type="InterPro" id="IPR016064">
    <property type="entry name" value="NAD/diacylglycerol_kinase_sf"/>
</dbReference>
<keyword evidence="2" id="KW-0418">Kinase</keyword>
<dbReference type="GO" id="GO:0006741">
    <property type="term" value="P:NADP+ biosynthetic process"/>
    <property type="evidence" value="ECO:0007669"/>
    <property type="project" value="TreeGrafter"/>
</dbReference>
<keyword evidence="2" id="KW-0808">Transferase</keyword>
<feature type="region of interest" description="Disordered" evidence="1">
    <location>
        <begin position="1"/>
        <end position="38"/>
    </location>
</feature>
<sequence>MSRTAWAPESDPLIGLVTERPPANGESPGSAASIASGTDRSIVDVESSIADLGAAAVSGNLEDVLADEPSLLVTPGERALTEAASRARATPILPVGTVPGVPTIDRTSVEGALEAALDGGAVLSEQPLLTAETPRGRRDRGVFDVTLVTEEPAQISEYGVRSRDESIAQFRADGVVAATAAGSHGYASTVDGPLLSRAIDALVVVPIAPFVTRTRQWVLPDDELTLSVERDEDPVVLCVDDRSVERIPAGESVSVSASETSAVLTVPDSS</sequence>
<dbReference type="Proteomes" id="UP000273828">
    <property type="component" value="Unassembled WGS sequence"/>
</dbReference>
<dbReference type="Pfam" id="PF20143">
    <property type="entry name" value="NAD_kinase_C"/>
    <property type="match status" value="1"/>
</dbReference>
<keyword evidence="3" id="KW-1185">Reference proteome</keyword>